<sequence>MNIVEIPSYFWGLATLGLCLLVFPQLDPANRLHRLIVSAAAIGSILIYMIWRLLATLDLDRPVSALLSAGFFMLEVCSTLGGVLVLVVLTRRRDRLKDVSSNIRWLHANRPSAAIFICTYNEDIGILDRTITGALNQNYPAKVYLLDDGRRPEVEALCRRRQVEWLTRPDNVHAKAGNMNAGMTTLAARGEMPDFVAILDADFVALPNFMSHCLALFQDPAVGVVQTPQHFFNPDPLQHRIKGHLDLPDEQRFFFDTLLPAKDGWGTAFSCGTSSVVRTGALARIGGFPTDSITEDMLLSIRMKEHGFVTAYLNEKLSLGLAPEGIGEYCTQRIRWCIGAMQIMRSADGLFSRKGLNWIDRMSLMETLLYWMGSFPFRLACLLVPILYWLTGLTVMDAPIGELATFLLPRILVEAFAISWYSNGRILPLLTDTSQLLVAPEIVAASCHTLLFPGERPFKVTNKGGDRSRTVIHWKLLSRFAVVLLLTAGGMLFSYGSPLAPTFFSEQKDVVAFWSIYNVLVCIIAIIVCIEKPRRAEERAPISGTALFNAGDSATPVRLLDISSSGVAFANEGGWRIGDRGTISIRELGEVPAIIARITDRVVGAKILLSPQQQVALTHFQFAGDRMRTPDVSTLGSVLALIRGLALN</sequence>
<keyword evidence="3 9" id="KW-0808">Transferase</keyword>
<dbReference type="Pfam" id="PF07238">
    <property type="entry name" value="PilZ"/>
    <property type="match status" value="1"/>
</dbReference>
<feature type="domain" description="PilZ" evidence="8">
    <location>
        <begin position="534"/>
        <end position="614"/>
    </location>
</feature>
<dbReference type="Pfam" id="PF13641">
    <property type="entry name" value="Glyco_tranf_2_3"/>
    <property type="match status" value="1"/>
</dbReference>
<gene>
    <name evidence="9" type="ORF">SIDU_10215</name>
</gene>
<dbReference type="PANTHER" id="PTHR43867:SF2">
    <property type="entry name" value="CELLULOSE SYNTHASE CATALYTIC SUBUNIT A [UDP-FORMING]"/>
    <property type="match status" value="1"/>
</dbReference>
<keyword evidence="4 7" id="KW-0812">Transmembrane</keyword>
<feature type="transmembrane region" description="Helical" evidence="7">
    <location>
        <begin position="66"/>
        <end position="89"/>
    </location>
</feature>
<accession>A0A1L5BPR6</accession>
<evidence type="ECO:0000256" key="3">
    <source>
        <dbReference type="ARBA" id="ARBA00022679"/>
    </source>
</evidence>
<name>A0A1L5BPR6_SPHIB</name>
<dbReference type="Proteomes" id="UP000004550">
    <property type="component" value="Chromosome"/>
</dbReference>
<keyword evidence="6 7" id="KW-0472">Membrane</keyword>
<dbReference type="GO" id="GO:0016758">
    <property type="term" value="F:hexosyltransferase activity"/>
    <property type="evidence" value="ECO:0007669"/>
    <property type="project" value="TreeGrafter"/>
</dbReference>
<dbReference type="PANTHER" id="PTHR43867">
    <property type="entry name" value="CELLULOSE SYNTHASE CATALYTIC SUBUNIT A [UDP-FORMING]"/>
    <property type="match status" value="1"/>
</dbReference>
<protein>
    <submittedName>
        <fullName evidence="9">Glycosyl transferase</fullName>
    </submittedName>
</protein>
<organism evidence="9 10">
    <name type="scientific">Sphingobium indicum (strain DSM 16412 / CCM 7286 / MTCC 6364 / B90A)</name>
    <dbReference type="NCBI Taxonomy" id="861109"/>
    <lineage>
        <taxon>Bacteria</taxon>
        <taxon>Pseudomonadati</taxon>
        <taxon>Pseudomonadota</taxon>
        <taxon>Alphaproteobacteria</taxon>
        <taxon>Sphingomonadales</taxon>
        <taxon>Sphingomonadaceae</taxon>
        <taxon>Sphingobium</taxon>
    </lineage>
</organism>
<dbReference type="InterPro" id="IPR009875">
    <property type="entry name" value="PilZ_domain"/>
</dbReference>
<keyword evidence="2" id="KW-0328">Glycosyltransferase</keyword>
<evidence type="ECO:0000259" key="8">
    <source>
        <dbReference type="Pfam" id="PF07238"/>
    </source>
</evidence>
<dbReference type="GO" id="GO:0035438">
    <property type="term" value="F:cyclic-di-GMP binding"/>
    <property type="evidence" value="ECO:0007669"/>
    <property type="project" value="InterPro"/>
</dbReference>
<reference evidence="9 10" key="1">
    <citation type="journal article" date="2012" name="J. Bacteriol.">
        <title>Genome sequence of Sphingobium indicum B90A, a hexachlorocyclohexane-degrading bacterium.</title>
        <authorList>
            <person name="Anand S."/>
            <person name="Sangwan N."/>
            <person name="Lata P."/>
            <person name="Kaur J."/>
            <person name="Dua A."/>
            <person name="Singh A.K."/>
            <person name="Verma M."/>
            <person name="Kaur J."/>
            <person name="Khurana J.P."/>
            <person name="Khurana P."/>
            <person name="Mathur S."/>
            <person name="Lal R."/>
        </authorList>
    </citation>
    <scope>NUCLEOTIDE SEQUENCE [LARGE SCALE GENOMIC DNA]</scope>
    <source>
        <strain evidence="10">DSM 16412 / CCM 7286 / MTCC 6364 / B90A</strain>
    </source>
</reference>
<evidence type="ECO:0000256" key="2">
    <source>
        <dbReference type="ARBA" id="ARBA00022676"/>
    </source>
</evidence>
<comment type="subcellular location">
    <subcellularLocation>
        <location evidence="1">Membrane</location>
        <topology evidence="1">Multi-pass membrane protein</topology>
    </subcellularLocation>
</comment>
<evidence type="ECO:0000256" key="7">
    <source>
        <dbReference type="SAM" id="Phobius"/>
    </source>
</evidence>
<feature type="transmembrane region" description="Helical" evidence="7">
    <location>
        <begin position="35"/>
        <end position="54"/>
    </location>
</feature>
<dbReference type="InterPro" id="IPR050321">
    <property type="entry name" value="Glycosyltr_2/OpgH_subfam"/>
</dbReference>
<dbReference type="Gene3D" id="3.90.550.10">
    <property type="entry name" value="Spore Coat Polysaccharide Biosynthesis Protein SpsA, Chain A"/>
    <property type="match status" value="1"/>
</dbReference>
<dbReference type="GO" id="GO:0005886">
    <property type="term" value="C:plasma membrane"/>
    <property type="evidence" value="ECO:0007669"/>
    <property type="project" value="TreeGrafter"/>
</dbReference>
<dbReference type="EMBL" id="CP013070">
    <property type="protein sequence ID" value="APL94856.1"/>
    <property type="molecule type" value="Genomic_DNA"/>
</dbReference>
<dbReference type="SUPFAM" id="SSF141371">
    <property type="entry name" value="PilZ domain-like"/>
    <property type="match status" value="1"/>
</dbReference>
<dbReference type="RefSeq" id="WP_007688614.1">
    <property type="nucleotide sequence ID" value="NZ_CP013070.1"/>
</dbReference>
<dbReference type="SUPFAM" id="SSF53448">
    <property type="entry name" value="Nucleotide-diphospho-sugar transferases"/>
    <property type="match status" value="1"/>
</dbReference>
<proteinExistence type="predicted"/>
<evidence type="ECO:0000313" key="9">
    <source>
        <dbReference type="EMBL" id="APL94856.1"/>
    </source>
</evidence>
<dbReference type="KEGG" id="sinb:SIDU_10215"/>
<dbReference type="AlphaFoldDB" id="A0A1L5BPR6"/>
<feature type="transmembrane region" description="Helical" evidence="7">
    <location>
        <begin position="6"/>
        <end position="23"/>
    </location>
</feature>
<feature type="transmembrane region" description="Helical" evidence="7">
    <location>
        <begin position="403"/>
        <end position="421"/>
    </location>
</feature>
<evidence type="ECO:0000313" key="10">
    <source>
        <dbReference type="Proteomes" id="UP000004550"/>
    </source>
</evidence>
<evidence type="ECO:0000256" key="5">
    <source>
        <dbReference type="ARBA" id="ARBA00022989"/>
    </source>
</evidence>
<evidence type="ECO:0000256" key="4">
    <source>
        <dbReference type="ARBA" id="ARBA00022692"/>
    </source>
</evidence>
<feature type="transmembrane region" description="Helical" evidence="7">
    <location>
        <begin position="368"/>
        <end position="391"/>
    </location>
</feature>
<keyword evidence="5 7" id="KW-1133">Transmembrane helix</keyword>
<evidence type="ECO:0000256" key="1">
    <source>
        <dbReference type="ARBA" id="ARBA00004141"/>
    </source>
</evidence>
<evidence type="ECO:0000256" key="6">
    <source>
        <dbReference type="ARBA" id="ARBA00023136"/>
    </source>
</evidence>
<dbReference type="CDD" id="cd06421">
    <property type="entry name" value="CESA_CelA_like"/>
    <property type="match status" value="1"/>
</dbReference>
<dbReference type="InterPro" id="IPR029044">
    <property type="entry name" value="Nucleotide-diphossugar_trans"/>
</dbReference>
<feature type="transmembrane region" description="Helical" evidence="7">
    <location>
        <begin position="511"/>
        <end position="530"/>
    </location>
</feature>
<feature type="transmembrane region" description="Helical" evidence="7">
    <location>
        <begin position="476"/>
        <end position="496"/>
    </location>
</feature>